<evidence type="ECO:0000256" key="1">
    <source>
        <dbReference type="SAM" id="MobiDB-lite"/>
    </source>
</evidence>
<proteinExistence type="predicted"/>
<feature type="region of interest" description="Disordered" evidence="1">
    <location>
        <begin position="1"/>
        <end position="47"/>
    </location>
</feature>
<comment type="caution">
    <text evidence="2">The sequence shown here is derived from an EMBL/GenBank/DDBJ whole genome shotgun (WGS) entry which is preliminary data.</text>
</comment>
<name>A0AAV4PJ38_9ARAC</name>
<evidence type="ECO:0000313" key="3">
    <source>
        <dbReference type="Proteomes" id="UP001054837"/>
    </source>
</evidence>
<dbReference type="Proteomes" id="UP001054837">
    <property type="component" value="Unassembled WGS sequence"/>
</dbReference>
<dbReference type="EMBL" id="BPLQ01003002">
    <property type="protein sequence ID" value="GIX97063.1"/>
    <property type="molecule type" value="Genomic_DNA"/>
</dbReference>
<organism evidence="2 3">
    <name type="scientific">Caerostris darwini</name>
    <dbReference type="NCBI Taxonomy" id="1538125"/>
    <lineage>
        <taxon>Eukaryota</taxon>
        <taxon>Metazoa</taxon>
        <taxon>Ecdysozoa</taxon>
        <taxon>Arthropoda</taxon>
        <taxon>Chelicerata</taxon>
        <taxon>Arachnida</taxon>
        <taxon>Araneae</taxon>
        <taxon>Araneomorphae</taxon>
        <taxon>Entelegynae</taxon>
        <taxon>Araneoidea</taxon>
        <taxon>Araneidae</taxon>
        <taxon>Caerostris</taxon>
    </lineage>
</organism>
<keyword evidence="3" id="KW-1185">Reference proteome</keyword>
<accession>A0AAV4PJ38</accession>
<sequence>MTCPGSIPLPTFSPIPFRNFRTDGMDSDTTHGQQHLINQDPSQDFPWQPTHDVVRHDPKRISQAAVHLVLDKTEP</sequence>
<protein>
    <submittedName>
        <fullName evidence="2">Uncharacterized protein</fullName>
    </submittedName>
</protein>
<dbReference type="AlphaFoldDB" id="A0AAV4PJ38"/>
<feature type="compositionally biased region" description="Polar residues" evidence="1">
    <location>
        <begin position="30"/>
        <end position="42"/>
    </location>
</feature>
<reference evidence="2 3" key="1">
    <citation type="submission" date="2021-06" db="EMBL/GenBank/DDBJ databases">
        <title>Caerostris darwini draft genome.</title>
        <authorList>
            <person name="Kono N."/>
            <person name="Arakawa K."/>
        </authorList>
    </citation>
    <scope>NUCLEOTIDE SEQUENCE [LARGE SCALE GENOMIC DNA]</scope>
</reference>
<gene>
    <name evidence="2" type="ORF">CDAR_95241</name>
</gene>
<evidence type="ECO:0000313" key="2">
    <source>
        <dbReference type="EMBL" id="GIX97063.1"/>
    </source>
</evidence>